<gene>
    <name evidence="1" type="ordered locus">Deipe_3577</name>
</gene>
<protein>
    <submittedName>
        <fullName evidence="1">Uncharacterized protein</fullName>
    </submittedName>
</protein>
<accession>L0A744</accession>
<evidence type="ECO:0000313" key="2">
    <source>
        <dbReference type="Proteomes" id="UP000010467"/>
    </source>
</evidence>
<dbReference type="OrthoDB" id="69751at2"/>
<dbReference type="STRING" id="937777.Deipe_3577"/>
<dbReference type="KEGG" id="dpd:Deipe_3577"/>
<dbReference type="RefSeq" id="WP_015237303.1">
    <property type="nucleotide sequence ID" value="NC_019793.1"/>
</dbReference>
<dbReference type="PATRIC" id="fig|937777.3.peg.3588"/>
<reference evidence="2" key="1">
    <citation type="submission" date="2012-03" db="EMBL/GenBank/DDBJ databases">
        <title>Complete sequence of chromosome of Deinococcus peraridilitoris DSM 19664.</title>
        <authorList>
            <person name="Lucas S."/>
            <person name="Copeland A."/>
            <person name="Lapidus A."/>
            <person name="Glavina del Rio T."/>
            <person name="Dalin E."/>
            <person name="Tice H."/>
            <person name="Bruce D."/>
            <person name="Goodwin L."/>
            <person name="Pitluck S."/>
            <person name="Peters L."/>
            <person name="Mikhailova N."/>
            <person name="Lu M."/>
            <person name="Kyrpides N."/>
            <person name="Mavromatis K."/>
            <person name="Ivanova N."/>
            <person name="Brettin T."/>
            <person name="Detter J.C."/>
            <person name="Han C."/>
            <person name="Larimer F."/>
            <person name="Land M."/>
            <person name="Hauser L."/>
            <person name="Markowitz V."/>
            <person name="Cheng J.-F."/>
            <person name="Hugenholtz P."/>
            <person name="Woyke T."/>
            <person name="Wu D."/>
            <person name="Pukall R."/>
            <person name="Steenblock K."/>
            <person name="Brambilla E."/>
            <person name="Klenk H.-P."/>
            <person name="Eisen J.A."/>
        </authorList>
    </citation>
    <scope>NUCLEOTIDE SEQUENCE [LARGE SCALE GENOMIC DNA]</scope>
    <source>
        <strain evidence="2">DSM 19664 / LMG 22246 / CIP 109416 / KR-200</strain>
    </source>
</reference>
<dbReference type="EMBL" id="CP003382">
    <property type="protein sequence ID" value="AFZ69007.1"/>
    <property type="molecule type" value="Genomic_DNA"/>
</dbReference>
<keyword evidence="2" id="KW-1185">Reference proteome</keyword>
<sequence>MSAEQNLEVVFPAPPEPRYPGGCTLEPAPFVLDFLVNWRADMQAGGVAYQDVVVLDLLRTLLRQPERYGVTPQAAQHARERFLELATPLLEREGGRRAWLEHEFER</sequence>
<proteinExistence type="predicted"/>
<dbReference type="AlphaFoldDB" id="L0A744"/>
<dbReference type="HOGENOM" id="CLU_2259145_0_0_0"/>
<evidence type="ECO:0000313" key="1">
    <source>
        <dbReference type="EMBL" id="AFZ69007.1"/>
    </source>
</evidence>
<organism evidence="1 2">
    <name type="scientific">Deinococcus peraridilitoris (strain DSM 19664 / LMG 22246 / CIP 109416 / KR-200)</name>
    <dbReference type="NCBI Taxonomy" id="937777"/>
    <lineage>
        <taxon>Bacteria</taxon>
        <taxon>Thermotogati</taxon>
        <taxon>Deinococcota</taxon>
        <taxon>Deinococci</taxon>
        <taxon>Deinococcales</taxon>
        <taxon>Deinococcaceae</taxon>
        <taxon>Deinococcus</taxon>
    </lineage>
</organism>
<dbReference type="Proteomes" id="UP000010467">
    <property type="component" value="Chromosome"/>
</dbReference>
<name>L0A744_DEIPD</name>